<feature type="region of interest" description="Disordered" evidence="1">
    <location>
        <begin position="152"/>
        <end position="171"/>
    </location>
</feature>
<dbReference type="EMBL" id="JBBXMP010000001">
    <property type="protein sequence ID" value="KAL0072669.1"/>
    <property type="molecule type" value="Genomic_DNA"/>
</dbReference>
<evidence type="ECO:0000313" key="2">
    <source>
        <dbReference type="EMBL" id="KAL0072669.1"/>
    </source>
</evidence>
<organism evidence="2 3">
    <name type="scientific">Marasmius tenuissimus</name>
    <dbReference type="NCBI Taxonomy" id="585030"/>
    <lineage>
        <taxon>Eukaryota</taxon>
        <taxon>Fungi</taxon>
        <taxon>Dikarya</taxon>
        <taxon>Basidiomycota</taxon>
        <taxon>Agaricomycotina</taxon>
        <taxon>Agaricomycetes</taxon>
        <taxon>Agaricomycetidae</taxon>
        <taxon>Agaricales</taxon>
        <taxon>Marasmiineae</taxon>
        <taxon>Marasmiaceae</taxon>
        <taxon>Marasmius</taxon>
    </lineage>
</organism>
<gene>
    <name evidence="2" type="ORF">AAF712_000432</name>
</gene>
<evidence type="ECO:0000313" key="3">
    <source>
        <dbReference type="Proteomes" id="UP001437256"/>
    </source>
</evidence>
<evidence type="ECO:0000256" key="1">
    <source>
        <dbReference type="SAM" id="MobiDB-lite"/>
    </source>
</evidence>
<protein>
    <submittedName>
        <fullName evidence="2">Uncharacterized protein</fullName>
    </submittedName>
</protein>
<sequence>MSLIRSRLAFGCKPARYASASFSSTSALAAKYRKTPVLPSAEKRIQLPPIVEWKDAFPSIKITRGRVSIANEAAAQQAANAFVPKGSRGKTVIEVFPESKETSITNTSPKPLEQADPRLKVIHWSGMDWESYEVIKKEGLLDDIKEISWDAGGVSSPVPSDRNRSNRSSVAKYTPSYNSSLIYLKMSLENNL</sequence>
<proteinExistence type="predicted"/>
<dbReference type="Proteomes" id="UP001437256">
    <property type="component" value="Unassembled WGS sequence"/>
</dbReference>
<reference evidence="2 3" key="1">
    <citation type="submission" date="2024-05" db="EMBL/GenBank/DDBJ databases">
        <title>A draft genome resource for the thread blight pathogen Marasmius tenuissimus strain MS-2.</title>
        <authorList>
            <person name="Yulfo-Soto G.E."/>
            <person name="Baruah I.K."/>
            <person name="Amoako-Attah I."/>
            <person name="Bukari Y."/>
            <person name="Meinhardt L.W."/>
            <person name="Bailey B.A."/>
            <person name="Cohen S.P."/>
        </authorList>
    </citation>
    <scope>NUCLEOTIDE SEQUENCE [LARGE SCALE GENOMIC DNA]</scope>
    <source>
        <strain evidence="2 3">MS-2</strain>
    </source>
</reference>
<name>A0ABR3AIA8_9AGAR</name>
<keyword evidence="3" id="KW-1185">Reference proteome</keyword>
<accession>A0ABR3AIA8</accession>
<comment type="caution">
    <text evidence="2">The sequence shown here is derived from an EMBL/GenBank/DDBJ whole genome shotgun (WGS) entry which is preliminary data.</text>
</comment>